<keyword evidence="1" id="KW-0343">GTPase activation</keyword>
<evidence type="ECO:0000313" key="2">
    <source>
        <dbReference type="EMBL" id="RUP43469.1"/>
    </source>
</evidence>
<evidence type="ECO:0000313" key="3">
    <source>
        <dbReference type="Proteomes" id="UP000268093"/>
    </source>
</evidence>
<evidence type="ECO:0008006" key="4">
    <source>
        <dbReference type="Google" id="ProtNLM"/>
    </source>
</evidence>
<dbReference type="OrthoDB" id="206700at2759"/>
<dbReference type="GO" id="GO:0005096">
    <property type="term" value="F:GTPase activator activity"/>
    <property type="evidence" value="ECO:0007669"/>
    <property type="project" value="UniProtKB-KW"/>
</dbReference>
<dbReference type="AlphaFoldDB" id="A0A433CY10"/>
<keyword evidence="3" id="KW-1185">Reference proteome</keyword>
<reference evidence="2 3" key="1">
    <citation type="journal article" date="2018" name="New Phytol.">
        <title>Phylogenomics of Endogonaceae and evolution of mycorrhizas within Mucoromycota.</title>
        <authorList>
            <person name="Chang Y."/>
            <person name="Desiro A."/>
            <person name="Na H."/>
            <person name="Sandor L."/>
            <person name="Lipzen A."/>
            <person name="Clum A."/>
            <person name="Barry K."/>
            <person name="Grigoriev I.V."/>
            <person name="Martin F.M."/>
            <person name="Stajich J.E."/>
            <person name="Smith M.E."/>
            <person name="Bonito G."/>
            <person name="Spatafora J.W."/>
        </authorList>
    </citation>
    <scope>NUCLEOTIDE SEQUENCE [LARGE SCALE GENOMIC DNA]</scope>
    <source>
        <strain evidence="2 3">GMNB39</strain>
    </source>
</reference>
<dbReference type="GO" id="GO:0006888">
    <property type="term" value="P:endoplasmic reticulum to Golgi vesicle-mediated transport"/>
    <property type="evidence" value="ECO:0007669"/>
    <property type="project" value="TreeGrafter"/>
</dbReference>
<dbReference type="PANTHER" id="PTHR20913:SF7">
    <property type="entry name" value="RE60063P"/>
    <property type="match status" value="1"/>
</dbReference>
<dbReference type="SUPFAM" id="SSF47923">
    <property type="entry name" value="Ypt/Rab-GAP domain of gyp1p"/>
    <property type="match status" value="1"/>
</dbReference>
<dbReference type="Gene3D" id="1.10.8.1310">
    <property type="match status" value="2"/>
</dbReference>
<dbReference type="GO" id="GO:0005789">
    <property type="term" value="C:endoplasmic reticulum membrane"/>
    <property type="evidence" value="ECO:0007669"/>
    <property type="project" value="TreeGrafter"/>
</dbReference>
<organism evidence="2 3">
    <name type="scientific">Jimgerdemannia flammicorona</name>
    <dbReference type="NCBI Taxonomy" id="994334"/>
    <lineage>
        <taxon>Eukaryota</taxon>
        <taxon>Fungi</taxon>
        <taxon>Fungi incertae sedis</taxon>
        <taxon>Mucoromycota</taxon>
        <taxon>Mucoromycotina</taxon>
        <taxon>Endogonomycetes</taxon>
        <taxon>Endogonales</taxon>
        <taxon>Endogonaceae</taxon>
        <taxon>Jimgerdemannia</taxon>
    </lineage>
</organism>
<feature type="non-terminal residue" evidence="2">
    <location>
        <position position="1"/>
    </location>
</feature>
<feature type="non-terminal residue" evidence="2">
    <location>
        <position position="275"/>
    </location>
</feature>
<dbReference type="Proteomes" id="UP000268093">
    <property type="component" value="Unassembled WGS sequence"/>
</dbReference>
<dbReference type="InterPro" id="IPR045913">
    <property type="entry name" value="TBC20/Gyp8-like"/>
</dbReference>
<accession>A0A433CY10</accession>
<evidence type="ECO:0000256" key="1">
    <source>
        <dbReference type="ARBA" id="ARBA00022468"/>
    </source>
</evidence>
<dbReference type="InterPro" id="IPR035969">
    <property type="entry name" value="Rab-GAP_TBC_sf"/>
</dbReference>
<sequence length="275" mass="31815">QRAHRVKLILEAIAANDANQLRQLARTDDGLVYEWLRREAWYVIFHHLWVDLSTLFEMKTPVQCTNQPIPTHRPILLHTLDGVYLREKGSGMSDPQHPLFTFSPLHTIPLTHLNHLEQDLRDPKQINKDVERSLYYFPQGNVASPPPRASSNRHSTLLWIDSNPPPTITSGISPLLKSHRQRELHDMIVEILWRNPRLNYYQGFHDVCTCFLLVLGKREAIPAAENVALTGVMPFYTLSWVLTWFSHDLTDFDKVMRLFDLFMASTPLMPVYAAC</sequence>
<protein>
    <recommendedName>
        <fullName evidence="4">Rab-GTPase-TBC domain-containing protein</fullName>
    </recommendedName>
</protein>
<name>A0A433CY10_9FUNG</name>
<dbReference type="PANTHER" id="PTHR20913">
    <property type="entry name" value="TBC1 DOMAIN FAMILY MEMBER 20/GTPASE"/>
    <property type="match status" value="1"/>
</dbReference>
<dbReference type="EMBL" id="RBNI01010912">
    <property type="protein sequence ID" value="RUP43469.1"/>
    <property type="molecule type" value="Genomic_DNA"/>
</dbReference>
<comment type="caution">
    <text evidence="2">The sequence shown here is derived from an EMBL/GenBank/DDBJ whole genome shotgun (WGS) entry which is preliminary data.</text>
</comment>
<proteinExistence type="predicted"/>
<gene>
    <name evidence="2" type="ORF">BC936DRAFT_137129</name>
</gene>